<evidence type="ECO:0000313" key="3">
    <source>
        <dbReference type="Proteomes" id="UP000568839"/>
    </source>
</evidence>
<accession>A0A841PQW3</accession>
<comment type="caution">
    <text evidence="2">The sequence shown here is derived from an EMBL/GenBank/DDBJ whole genome shotgun (WGS) entry which is preliminary data.</text>
</comment>
<dbReference type="AlphaFoldDB" id="A0A841PQW3"/>
<dbReference type="RefSeq" id="WP_184405248.1">
    <property type="nucleotide sequence ID" value="NZ_JACHHJ010000005.1"/>
</dbReference>
<sequence length="192" mass="22351">MDPATDLALTFGKIIGRNTYEWATHKLRNAREAKTLEEQKEIYDEIVETLLDEKSDLQNVARQYKDLYEQISITSEDIDLLKNTIRRVVELFNQAPDREELIQTKMNETGFNRGDIEIQVDRYLNKQKEQAEKVEQFIALVDNDTLQTMQLLGFNYKEAIGKPLTEVCSDFIYSKLGNQNYRNEADESGDDK</sequence>
<gene>
    <name evidence="2" type="ORF">HNR44_003174</name>
</gene>
<reference evidence="2 3" key="1">
    <citation type="submission" date="2020-08" db="EMBL/GenBank/DDBJ databases">
        <title>Genomic Encyclopedia of Type Strains, Phase IV (KMG-IV): sequencing the most valuable type-strain genomes for metagenomic binning, comparative biology and taxonomic classification.</title>
        <authorList>
            <person name="Goeker M."/>
        </authorList>
    </citation>
    <scope>NUCLEOTIDE SEQUENCE [LARGE SCALE GENOMIC DNA]</scope>
    <source>
        <strain evidence="2 3">DSM 21769</strain>
    </source>
</reference>
<dbReference type="Proteomes" id="UP000568839">
    <property type="component" value="Unassembled WGS sequence"/>
</dbReference>
<evidence type="ECO:0000313" key="2">
    <source>
        <dbReference type="EMBL" id="MBB6451180.1"/>
    </source>
</evidence>
<feature type="coiled-coil region" evidence="1">
    <location>
        <begin position="33"/>
        <end position="67"/>
    </location>
</feature>
<organism evidence="2 3">
    <name type="scientific">Geomicrobium halophilum</name>
    <dbReference type="NCBI Taxonomy" id="549000"/>
    <lineage>
        <taxon>Bacteria</taxon>
        <taxon>Bacillati</taxon>
        <taxon>Bacillota</taxon>
        <taxon>Bacilli</taxon>
        <taxon>Bacillales</taxon>
        <taxon>Geomicrobium</taxon>
    </lineage>
</organism>
<keyword evidence="3" id="KW-1185">Reference proteome</keyword>
<protein>
    <submittedName>
        <fullName evidence="2">Uncharacterized membrane-anchored protein YhcB (DUF1043 family)</fullName>
    </submittedName>
</protein>
<evidence type="ECO:0000256" key="1">
    <source>
        <dbReference type="SAM" id="Coils"/>
    </source>
</evidence>
<dbReference type="EMBL" id="JACHHJ010000005">
    <property type="protein sequence ID" value="MBB6451180.1"/>
    <property type="molecule type" value="Genomic_DNA"/>
</dbReference>
<proteinExistence type="predicted"/>
<name>A0A841PQW3_9BACL</name>
<keyword evidence="1" id="KW-0175">Coiled coil</keyword>